<evidence type="ECO:0000313" key="3">
    <source>
        <dbReference type="Proteomes" id="UP000011185"/>
    </source>
</evidence>
<dbReference type="EMBL" id="JH994045">
    <property type="protein sequence ID" value="ELQ74352.1"/>
    <property type="molecule type" value="Genomic_DNA"/>
</dbReference>
<organism evidence="2 3">
    <name type="scientific">Trachipleistophora hominis</name>
    <name type="common">Microsporidian parasite</name>
    <dbReference type="NCBI Taxonomy" id="72359"/>
    <lineage>
        <taxon>Eukaryota</taxon>
        <taxon>Fungi</taxon>
        <taxon>Fungi incertae sedis</taxon>
        <taxon>Microsporidia</taxon>
        <taxon>Pleistophoridae</taxon>
        <taxon>Trachipleistophora</taxon>
    </lineage>
</organism>
<gene>
    <name evidence="2" type="ORF">THOM_2715</name>
</gene>
<keyword evidence="1" id="KW-0812">Transmembrane</keyword>
<feature type="transmembrane region" description="Helical" evidence="1">
    <location>
        <begin position="167"/>
        <end position="187"/>
    </location>
</feature>
<dbReference type="OrthoDB" id="10424315at2759"/>
<feature type="transmembrane region" description="Helical" evidence="1">
    <location>
        <begin position="84"/>
        <end position="104"/>
    </location>
</feature>
<keyword evidence="3" id="KW-1185">Reference proteome</keyword>
<name>L7JUC9_TRAHO</name>
<feature type="transmembrane region" description="Helical" evidence="1">
    <location>
        <begin position="207"/>
        <end position="225"/>
    </location>
</feature>
<feature type="transmembrane region" description="Helical" evidence="1">
    <location>
        <begin position="116"/>
        <end position="137"/>
    </location>
</feature>
<evidence type="ECO:0000313" key="2">
    <source>
        <dbReference type="EMBL" id="ELQ74352.1"/>
    </source>
</evidence>
<reference evidence="2 3" key="1">
    <citation type="journal article" date="2012" name="PLoS Pathog.">
        <title>The genome of the obligate intracellular parasite Trachipleistophora hominis: new insights into microsporidian genome dynamics and reductive evolution.</title>
        <authorList>
            <person name="Heinz E."/>
            <person name="Williams T.A."/>
            <person name="Nakjang S."/>
            <person name="Noel C.J."/>
            <person name="Swan D.C."/>
            <person name="Goldberg A.V."/>
            <person name="Harris S.R."/>
            <person name="Weinmaier T."/>
            <person name="Markert S."/>
            <person name="Becher D."/>
            <person name="Bernhardt J."/>
            <person name="Dagan T."/>
            <person name="Hacker C."/>
            <person name="Lucocq J.M."/>
            <person name="Schweder T."/>
            <person name="Rattei T."/>
            <person name="Hall N."/>
            <person name="Hirt R.P."/>
            <person name="Embley T.M."/>
        </authorList>
    </citation>
    <scope>NUCLEOTIDE SEQUENCE [LARGE SCALE GENOMIC DNA]</scope>
</reference>
<sequence length="241" mass="27416">MFIKMLKVADEMPKKQYPEEWGKIAVPVPPFVYDIAYEEFFALILFVLFQLIMLVCIVAPYETLISLQNQLCAGLGMYYMTEHLVAIAIYDLAAPLAIVVVIFIPILSFYNPLTGILALLASSSYVLSYFITIMFSFEMLRTFFIVYAVFALLIGALLLCKQYFFALTKAVVCAFCLLIIINSVSPVDMLLYAHGIVYEVGKVSKTVIAVLFPVFVCVFFVYFMFTKEILEKIAQWRNHGK</sequence>
<dbReference type="HOGENOM" id="CLU_1152440_0_0_1"/>
<evidence type="ECO:0000256" key="1">
    <source>
        <dbReference type="SAM" id="Phobius"/>
    </source>
</evidence>
<feature type="transmembrane region" description="Helical" evidence="1">
    <location>
        <begin position="143"/>
        <end position="160"/>
    </location>
</feature>
<dbReference type="InParanoid" id="L7JUC9"/>
<dbReference type="Proteomes" id="UP000011185">
    <property type="component" value="Unassembled WGS sequence"/>
</dbReference>
<keyword evidence="1" id="KW-0472">Membrane</keyword>
<accession>L7JUC9</accession>
<feature type="transmembrane region" description="Helical" evidence="1">
    <location>
        <begin position="40"/>
        <end position="61"/>
    </location>
</feature>
<dbReference type="OMA" id="SYFITIM"/>
<protein>
    <submittedName>
        <fullName evidence="2">Putative transporter</fullName>
    </submittedName>
</protein>
<keyword evidence="1" id="KW-1133">Transmembrane helix</keyword>
<proteinExistence type="predicted"/>
<dbReference type="VEuPathDB" id="MicrosporidiaDB:THOM_2715"/>
<dbReference type="AlphaFoldDB" id="L7JUC9"/>